<dbReference type="Gene3D" id="2.120.10.30">
    <property type="entry name" value="TolB, C-terminal domain"/>
    <property type="match status" value="3"/>
</dbReference>
<evidence type="ECO:0000256" key="10">
    <source>
        <dbReference type="ARBA" id="ARBA00023170"/>
    </source>
</evidence>
<feature type="disulfide bond" evidence="12">
    <location>
        <begin position="976"/>
        <end position="991"/>
    </location>
</feature>
<comment type="caution">
    <text evidence="16">The sequence shown here is derived from an EMBL/GenBank/DDBJ whole genome shotgun (WGS) entry which is preliminary data.</text>
</comment>
<dbReference type="InterPro" id="IPR023415">
    <property type="entry name" value="LDLR_class-A_CS"/>
</dbReference>
<gene>
    <name evidence="16" type="ORF">EB796_001977</name>
</gene>
<dbReference type="PROSITE" id="PS51120">
    <property type="entry name" value="LDLRB"/>
    <property type="match status" value="2"/>
</dbReference>
<evidence type="ECO:0000256" key="5">
    <source>
        <dbReference type="ARBA" id="ARBA00022729"/>
    </source>
</evidence>
<dbReference type="CDD" id="cd00112">
    <property type="entry name" value="LDLa"/>
    <property type="match status" value="6"/>
</dbReference>
<feature type="disulfide bond" evidence="12">
    <location>
        <begin position="852"/>
        <end position="867"/>
    </location>
</feature>
<feature type="disulfide bond" evidence="12">
    <location>
        <begin position="931"/>
        <end position="946"/>
    </location>
</feature>
<dbReference type="InterPro" id="IPR011042">
    <property type="entry name" value="6-blade_b-propeller_TolB-like"/>
</dbReference>
<dbReference type="GO" id="GO:0006898">
    <property type="term" value="P:receptor-mediated endocytosis"/>
    <property type="evidence" value="ECO:0007669"/>
    <property type="project" value="TreeGrafter"/>
</dbReference>
<comment type="caution">
    <text evidence="12">Lacks conserved residue(s) required for the propagation of feature annotation.</text>
</comment>
<name>A0A7J7KNH2_BUGNE</name>
<dbReference type="SMART" id="SM00135">
    <property type="entry name" value="LY"/>
    <property type="match status" value="9"/>
</dbReference>
<feature type="signal peptide" evidence="14">
    <location>
        <begin position="1"/>
        <end position="21"/>
    </location>
</feature>
<evidence type="ECO:0000259" key="15">
    <source>
        <dbReference type="SMART" id="SM00181"/>
    </source>
</evidence>
<sequence>MPRNLTAILLAICTWITYNQQLCTYADTLPAHKIVPHDQIGHMVVHNQMPCSANELACPDYQICLSYEDEGCLTGGICLSHCFSGHITSNCPKDTCQGDHLCLKLLSYTDGSATKCYCPAGKLQLANGTCADLVKCEGAYKDRYCDQQCTGNAVCSCGEGFALQNQTGKYGDYGACVPDGGYGEVSIILNGVSSSEWQLPSDNFVTLNTDTAISRVLIRSSLHKIQQIFSVTLNQNKFELTHYKDNGQMEGHQPIIYNSPGLVDFAMDWPIGVVYYLSKTEPKLVACNSGGEYCRMLETSPDLINPAEIVIDARLKYIIVADDFSICRMRLDGSKLLRLELPGLPTKLTLDYENHYLHYISSHDNSVYRIDYQHFDSRTRPQKLFSLSKIVGEITSMAAIGRKLYISEYMRNSNTSVLYHNLTTNPFQEQKPVVLARGPGRLKSVFLYHKSLMTPGTPLTADSQHGHLVLQGTPTCMEGFKMDPDSKNCSQILFNDFKDFKGSILLYTSKSKQLILGMTVSDSISCPYTGLGTIPINPIPLLGGSPQLDVHLGYDVKFDWRATVGHKIYGITINPSLRMIYYAEYSLIDYYILASSLDRPSIQAKYESSPLAGQRYFSSELMESNYELRVVSQRDGVPVAHGISMLHARSVDPATGVVYNWKPGTGYQYLEPEAKIDSLEEPVYLKDALLALTMGDNGVLHFVSSAKEYGVANVSDPTSNIVCPNISLSTVWYIRPSIDLFDVPEECSNCSGLCLLLTSGNFSCQCTTSDSSDSHCQVTSDTGCVGNQHVCPGDIGQCIDQSQLCDDVEDCPNGEDEHFSTYCPLKEPGCATIEVKCNGSAIIHCIRPSQLCDGTFDCGDGEDETHCSSAVNPTCPQFKCPQSGRCYGLEARCDGISDCPEYSTEQYTCTECQLSAFKCPDDTCIPNFRLCDGVLDCYDGSDEEDCASEGAGNATKCELDMKQCKSGQCIPDWWWCDNTRDCVDNSDEESCDAFSCPIDYVKCNNTGQCIPSSWICDTHWDCEDGEDERQCNITCPSSKFTCSNSGTTTCISWDMVCDGVEQCENGADEGVGCAGPYCADHACSHDCHVSPAGGYKCTCPDNMQLDLDGKTCLLKRTDCQKWGICSQKCTDLVQNQVKCSCNTGYTIQPDQYTCRHDDGTPSLIFSNRHDLKFLPTEPGEVYTVIQSGLRNTIAVDFHYEKKYIFWSDIIMDTIYRGTMDPESSTGALTDVIEVITSGLPTAEGLAVDWIGNHIYWVESVLDIIEVADLDGSNRATIISHGARNPIENPRSIAVDPRVGLLFWADWGIRQLRRATMAGEEQHMLFSVNHEKHIPDGAWANGLTLDYDMKRVYWNDAKSHSIQSVNYDGQDFRLILYNNHLLQHPFSISVFENWVYWSDWKTNSINRANKWNGTNAQTVHGTVTQPFDLKVFHVGRQPGLSSEVEAMCSARGCSHLCLRNSETSVRCACPHLLELSHVNVNISKFLLIATPSFVTSITPELSISHGVMPTLAPPTIEKVYMLDYYIVAGKPKEHRIFWADEGLQVIATSSIKGADPTNIMDLAQGVEFSLAVDYIHERLYIGTYTLKHSQLGAIDVCDFSGTRRSTIATGFGRPKTIVLLPSNGTMYVGDEGDQAIYSMFMDGSFMSGEKSSSNILNLNKSISLSNKVDSC</sequence>
<keyword evidence="2" id="KW-0245">EGF-like domain</keyword>
<dbReference type="Gene3D" id="2.10.25.10">
    <property type="entry name" value="Laminin"/>
    <property type="match status" value="2"/>
</dbReference>
<feature type="disulfide bond" evidence="12">
    <location>
        <begin position="957"/>
        <end position="969"/>
    </location>
</feature>
<evidence type="ECO:0000256" key="2">
    <source>
        <dbReference type="ARBA" id="ARBA00022536"/>
    </source>
</evidence>
<keyword evidence="11" id="KW-0325">Glycoprotein</keyword>
<dbReference type="InterPro" id="IPR002172">
    <property type="entry name" value="LDrepeatLR_classA_rpt"/>
</dbReference>
<keyword evidence="4" id="KW-0812">Transmembrane</keyword>
<feature type="repeat" description="LDL-receptor class B" evidence="13">
    <location>
        <begin position="1349"/>
        <end position="1393"/>
    </location>
</feature>
<keyword evidence="8" id="KW-0472">Membrane</keyword>
<dbReference type="Gene3D" id="2.40.128.620">
    <property type="match status" value="1"/>
</dbReference>
<evidence type="ECO:0000256" key="13">
    <source>
        <dbReference type="PROSITE-ProRule" id="PRU00461"/>
    </source>
</evidence>
<feature type="disulfide bond" evidence="12">
    <location>
        <begin position="964"/>
        <end position="982"/>
    </location>
</feature>
<feature type="domain" description="EGF-like" evidence="15">
    <location>
        <begin position="1118"/>
        <end position="1155"/>
    </location>
</feature>
<organism evidence="16 17">
    <name type="scientific">Bugula neritina</name>
    <name type="common">Brown bryozoan</name>
    <name type="synonym">Sertularia neritina</name>
    <dbReference type="NCBI Taxonomy" id="10212"/>
    <lineage>
        <taxon>Eukaryota</taxon>
        <taxon>Metazoa</taxon>
        <taxon>Spiralia</taxon>
        <taxon>Lophotrochozoa</taxon>
        <taxon>Bryozoa</taxon>
        <taxon>Gymnolaemata</taxon>
        <taxon>Cheilostomatida</taxon>
        <taxon>Flustrina</taxon>
        <taxon>Buguloidea</taxon>
        <taxon>Bugulidae</taxon>
        <taxon>Bugula</taxon>
    </lineage>
</organism>
<dbReference type="SMART" id="SM00192">
    <property type="entry name" value="LDLa"/>
    <property type="match status" value="7"/>
</dbReference>
<keyword evidence="9 12" id="KW-1015">Disulfide bond</keyword>
<comment type="subcellular location">
    <subcellularLocation>
        <location evidence="1">Membrane</location>
        <topology evidence="1">Single-pass membrane protein</topology>
    </subcellularLocation>
</comment>
<feature type="disulfide bond" evidence="12">
    <location>
        <begin position="919"/>
        <end position="937"/>
    </location>
</feature>
<dbReference type="InterPro" id="IPR000033">
    <property type="entry name" value="LDLR_classB_rpt"/>
</dbReference>
<reference evidence="16" key="1">
    <citation type="submission" date="2020-06" db="EMBL/GenBank/DDBJ databases">
        <title>Draft genome of Bugula neritina, a colonial animal packing powerful symbionts and potential medicines.</title>
        <authorList>
            <person name="Rayko M."/>
        </authorList>
    </citation>
    <scope>NUCLEOTIDE SEQUENCE [LARGE SCALE GENOMIC DNA]</scope>
    <source>
        <strain evidence="16">Kwan_BN1</strain>
    </source>
</reference>
<protein>
    <recommendedName>
        <fullName evidence="15">EGF-like domain-containing protein</fullName>
    </recommendedName>
</protein>
<dbReference type="PANTHER" id="PTHR22722:SF14">
    <property type="entry name" value="MEGALIN, ISOFORM A"/>
    <property type="match status" value="1"/>
</dbReference>
<feature type="domain" description="EGF-like" evidence="15">
    <location>
        <begin position="1077"/>
        <end position="1113"/>
    </location>
</feature>
<dbReference type="SMART" id="SM00181">
    <property type="entry name" value="EGF"/>
    <property type="match status" value="6"/>
</dbReference>
<dbReference type="InterPro" id="IPR000742">
    <property type="entry name" value="EGF"/>
</dbReference>
<evidence type="ECO:0000256" key="11">
    <source>
        <dbReference type="ARBA" id="ARBA00023180"/>
    </source>
</evidence>
<dbReference type="EMBL" id="VXIV02000217">
    <property type="protein sequence ID" value="KAF6039721.1"/>
    <property type="molecule type" value="Genomic_DNA"/>
</dbReference>
<keyword evidence="7" id="KW-1133">Transmembrane helix</keyword>
<feature type="domain" description="EGF-like" evidence="15">
    <location>
        <begin position="746"/>
        <end position="777"/>
    </location>
</feature>
<keyword evidence="6" id="KW-0677">Repeat</keyword>
<evidence type="ECO:0000256" key="8">
    <source>
        <dbReference type="ARBA" id="ARBA00023136"/>
    </source>
</evidence>
<keyword evidence="5 14" id="KW-0732">Signal</keyword>
<dbReference type="GO" id="GO:0042562">
    <property type="term" value="F:hormone binding"/>
    <property type="evidence" value="ECO:0007669"/>
    <property type="project" value="TreeGrafter"/>
</dbReference>
<dbReference type="SUPFAM" id="SSF57424">
    <property type="entry name" value="LDL receptor-like module"/>
    <property type="match status" value="7"/>
</dbReference>
<evidence type="ECO:0000313" key="17">
    <source>
        <dbReference type="Proteomes" id="UP000593567"/>
    </source>
</evidence>
<feature type="repeat" description="LDL-receptor class B" evidence="13">
    <location>
        <begin position="1252"/>
        <end position="1298"/>
    </location>
</feature>
<evidence type="ECO:0000256" key="9">
    <source>
        <dbReference type="ARBA" id="ARBA00023157"/>
    </source>
</evidence>
<evidence type="ECO:0000256" key="6">
    <source>
        <dbReference type="ARBA" id="ARBA00022737"/>
    </source>
</evidence>
<dbReference type="GO" id="GO:0016324">
    <property type="term" value="C:apical plasma membrane"/>
    <property type="evidence" value="ECO:0007669"/>
    <property type="project" value="TreeGrafter"/>
</dbReference>
<evidence type="ECO:0000256" key="7">
    <source>
        <dbReference type="ARBA" id="ARBA00022989"/>
    </source>
</evidence>
<dbReference type="Pfam" id="PF00057">
    <property type="entry name" value="Ldl_recept_a"/>
    <property type="match status" value="5"/>
</dbReference>
<evidence type="ECO:0000256" key="3">
    <source>
        <dbReference type="ARBA" id="ARBA00022583"/>
    </source>
</evidence>
<feature type="domain" description="EGF-like" evidence="15">
    <location>
        <begin position="1446"/>
        <end position="1485"/>
    </location>
</feature>
<feature type="chain" id="PRO_5029561091" description="EGF-like domain-containing protein" evidence="14">
    <location>
        <begin position="22"/>
        <end position="1670"/>
    </location>
</feature>
<evidence type="ECO:0000256" key="14">
    <source>
        <dbReference type="SAM" id="SignalP"/>
    </source>
</evidence>
<feature type="domain" description="EGF-like" evidence="15">
    <location>
        <begin position="90"/>
        <end position="131"/>
    </location>
</feature>
<evidence type="ECO:0000256" key="1">
    <source>
        <dbReference type="ARBA" id="ARBA00004167"/>
    </source>
</evidence>
<dbReference type="SUPFAM" id="SSF63825">
    <property type="entry name" value="YWTD domain"/>
    <property type="match status" value="3"/>
</dbReference>
<keyword evidence="17" id="KW-1185">Reference proteome</keyword>
<dbReference type="PRINTS" id="PR00261">
    <property type="entry name" value="LDLRECEPTOR"/>
</dbReference>
<keyword evidence="10" id="KW-0675">Receptor</keyword>
<dbReference type="Pfam" id="PF00058">
    <property type="entry name" value="Ldl_recept_b"/>
    <property type="match status" value="3"/>
</dbReference>
<feature type="disulfide bond" evidence="12">
    <location>
        <begin position="912"/>
        <end position="924"/>
    </location>
</feature>
<dbReference type="FunFam" id="2.120.10.30:FF:000241">
    <property type="entry name" value="Low-density lipoprotein receptor-related protein 6"/>
    <property type="match status" value="1"/>
</dbReference>
<dbReference type="PROSITE" id="PS01209">
    <property type="entry name" value="LDLRA_1"/>
    <property type="match status" value="2"/>
</dbReference>
<dbReference type="InterPro" id="IPR051221">
    <property type="entry name" value="LDLR-related"/>
</dbReference>
<evidence type="ECO:0000313" key="16">
    <source>
        <dbReference type="EMBL" id="KAF6039721.1"/>
    </source>
</evidence>
<dbReference type="InterPro" id="IPR036055">
    <property type="entry name" value="LDL_receptor-like_sf"/>
</dbReference>
<proteinExistence type="predicted"/>
<dbReference type="Proteomes" id="UP000593567">
    <property type="component" value="Unassembled WGS sequence"/>
</dbReference>
<evidence type="ECO:0000256" key="4">
    <source>
        <dbReference type="ARBA" id="ARBA00022692"/>
    </source>
</evidence>
<feature type="domain" description="EGF-like" evidence="15">
    <location>
        <begin position="135"/>
        <end position="177"/>
    </location>
</feature>
<feature type="disulfide bond" evidence="12">
    <location>
        <begin position="1016"/>
        <end position="1031"/>
    </location>
</feature>
<dbReference type="Gene3D" id="4.10.400.10">
    <property type="entry name" value="Low-density Lipoprotein Receptor"/>
    <property type="match status" value="6"/>
</dbReference>
<dbReference type="GO" id="GO:0043235">
    <property type="term" value="C:receptor complex"/>
    <property type="evidence" value="ECO:0007669"/>
    <property type="project" value="TreeGrafter"/>
</dbReference>
<dbReference type="PANTHER" id="PTHR22722">
    <property type="entry name" value="LOW-DENSITY LIPOPROTEIN RECEPTOR-RELATED PROTEIN 2-RELATED"/>
    <property type="match status" value="1"/>
</dbReference>
<dbReference type="OrthoDB" id="72419at2759"/>
<dbReference type="PROSITE" id="PS50068">
    <property type="entry name" value="LDLRA_2"/>
    <property type="match status" value="7"/>
</dbReference>
<accession>A0A7J7KNH2</accession>
<keyword evidence="3" id="KW-0254">Endocytosis</keyword>
<evidence type="ECO:0000256" key="12">
    <source>
        <dbReference type="PROSITE-ProRule" id="PRU00124"/>
    </source>
</evidence>